<organism evidence="2 3">
    <name type="scientific">Alternaria atra</name>
    <dbReference type="NCBI Taxonomy" id="119953"/>
    <lineage>
        <taxon>Eukaryota</taxon>
        <taxon>Fungi</taxon>
        <taxon>Dikarya</taxon>
        <taxon>Ascomycota</taxon>
        <taxon>Pezizomycotina</taxon>
        <taxon>Dothideomycetes</taxon>
        <taxon>Pleosporomycetidae</taxon>
        <taxon>Pleosporales</taxon>
        <taxon>Pleosporineae</taxon>
        <taxon>Pleosporaceae</taxon>
        <taxon>Alternaria</taxon>
        <taxon>Alternaria sect. Ulocladioides</taxon>
    </lineage>
</organism>
<dbReference type="AlphaFoldDB" id="A0A8J2IAS8"/>
<dbReference type="Proteomes" id="UP000676310">
    <property type="component" value="Unassembled WGS sequence"/>
</dbReference>
<evidence type="ECO:0000313" key="3">
    <source>
        <dbReference type="Proteomes" id="UP000676310"/>
    </source>
</evidence>
<gene>
    <name evidence="2" type="ORF">ALTATR162_LOCUS10935</name>
</gene>
<evidence type="ECO:0000256" key="1">
    <source>
        <dbReference type="SAM" id="MobiDB-lite"/>
    </source>
</evidence>
<feature type="compositionally biased region" description="Polar residues" evidence="1">
    <location>
        <begin position="302"/>
        <end position="314"/>
    </location>
</feature>
<keyword evidence="3" id="KW-1185">Reference proteome</keyword>
<evidence type="ECO:0008006" key="4">
    <source>
        <dbReference type="Google" id="ProtNLM"/>
    </source>
</evidence>
<comment type="caution">
    <text evidence="2">The sequence shown here is derived from an EMBL/GenBank/DDBJ whole genome shotgun (WGS) entry which is preliminary data.</text>
</comment>
<feature type="region of interest" description="Disordered" evidence="1">
    <location>
        <begin position="274"/>
        <end position="486"/>
    </location>
</feature>
<dbReference type="RefSeq" id="XP_043174510.1">
    <property type="nucleotide sequence ID" value="XM_043318575.1"/>
</dbReference>
<feature type="compositionally biased region" description="Polar residues" evidence="1">
    <location>
        <begin position="407"/>
        <end position="418"/>
    </location>
</feature>
<evidence type="ECO:0000313" key="2">
    <source>
        <dbReference type="EMBL" id="CAG5184151.1"/>
    </source>
</evidence>
<proteinExistence type="predicted"/>
<feature type="compositionally biased region" description="Acidic residues" evidence="1">
    <location>
        <begin position="364"/>
        <end position="375"/>
    </location>
</feature>
<reference evidence="2" key="1">
    <citation type="submission" date="2021-05" db="EMBL/GenBank/DDBJ databases">
        <authorList>
            <person name="Stam R."/>
        </authorList>
    </citation>
    <scope>NUCLEOTIDE SEQUENCE</scope>
    <source>
        <strain evidence="2">CS162</strain>
    </source>
</reference>
<sequence length="924" mass="102139">MASPQDNQHLVCNEREEARRITAVHRLDQYRQRLDGASDRDQRDTIHRAIADELAADHTNLAGCAAALLSTRLRPPEQSPAYTALAALRDSDPASKSGTESAACLRLIAQVGAHWGAGVLERYAWTSRARSFLERLWAVAELYADWATAVRYLNAVLVLRHELVLSGRLSASTRTWQTIGNEVDQGLPGLRYSPITAADLKNVIDWAEKGVLEHGGITLQSLEEAEESVTLWTTATEETIQFRDGSSLSARPQSLWSKCMIACDTAGLIVREDTLRRPPQRYPSGIRKSTKRPRSDDVRIPTSETDQWSGQSDIQMGRVGDVAGTSKASTTGSCENDLLNDANKRPKTMPPMVSPESGITSETEANDLEGPDDSNSEGSDSASDSGSSESPDTDASDQEEVDKQAAAISQPSLKNSALSDADTEDAGMHSESGLSAAPQGAGTEQTDMSPPPDTQSDDESDALEGQVETPVVHDDDDGMDMSDSNGELHSSDCPLCEGQCKAGYVPQSVWTIGEDQALAQQQRMKGFKQIHEISDLVAQRRKIDAKSNTLRAWATPTRLATMFFDPDDSSLSTASKEDADVWCLTTDTFQSYTDAGVVFDRPILMKNAVRDANWMTWEHCKATLGRKLAGHILQVRNPYTHLLEDIDGEDFVETLASSDAALNALNLPGIVRGDKPFFTLLPRYRLLEDLVHSEAWDDARKQVTTKELDIFWCICFNILGLRGAFSGAHLDALNGTWVRSFCGRKAWMFVPPQHLSEDDLRRLARYGDNYNPRGKARTLMIEPDETLLMPAGSMIIHAVLTLETSLMEGGMLWDELSVNKILENMLWMAKNQQSTNKPWPNHIQALVKQLDRAVVSNTSRFTRGPQFEREFLSEYEKRSCEIQALPCKCISRCGKLCQCRANGRRCTPECKAHAARELRCLQET</sequence>
<dbReference type="Gene3D" id="2.60.120.650">
    <property type="entry name" value="Cupin"/>
    <property type="match status" value="1"/>
</dbReference>
<feature type="compositionally biased region" description="Low complexity" evidence="1">
    <location>
        <begin position="376"/>
        <end position="390"/>
    </location>
</feature>
<dbReference type="GeneID" id="67011151"/>
<feature type="compositionally biased region" description="Acidic residues" evidence="1">
    <location>
        <begin position="391"/>
        <end position="400"/>
    </location>
</feature>
<dbReference type="EMBL" id="CAJRGZ010000029">
    <property type="protein sequence ID" value="CAG5184151.1"/>
    <property type="molecule type" value="Genomic_DNA"/>
</dbReference>
<dbReference type="OrthoDB" id="4161428at2759"/>
<accession>A0A8J2IAS8</accession>
<dbReference type="SUPFAM" id="SSF51197">
    <property type="entry name" value="Clavaminate synthase-like"/>
    <property type="match status" value="1"/>
</dbReference>
<name>A0A8J2IAS8_9PLEO</name>
<protein>
    <recommendedName>
        <fullName evidence="4">JmjC domain-containing protein</fullName>
    </recommendedName>
</protein>